<evidence type="ECO:0000256" key="1">
    <source>
        <dbReference type="ARBA" id="ARBA00022741"/>
    </source>
</evidence>
<dbReference type="InterPro" id="IPR003960">
    <property type="entry name" value="ATPase_AAA_CS"/>
</dbReference>
<accession>A0ABD0YFR1</accession>
<protein>
    <recommendedName>
        <fullName evidence="3">AAA+ ATPase domain-containing protein</fullName>
    </recommendedName>
</protein>
<dbReference type="SMART" id="SM00382">
    <property type="entry name" value="AAA"/>
    <property type="match status" value="2"/>
</dbReference>
<comment type="caution">
    <text evidence="4">The sequence shown here is derived from an EMBL/GenBank/DDBJ whole genome shotgun (WGS) entry which is preliminary data.</text>
</comment>
<dbReference type="InterPro" id="IPR041569">
    <property type="entry name" value="AAA_lid_3"/>
</dbReference>
<gene>
    <name evidence="4" type="ORF">AAG570_004505</name>
</gene>
<dbReference type="InterPro" id="IPR050168">
    <property type="entry name" value="AAA_ATPase_domain"/>
</dbReference>
<dbReference type="FunFam" id="3.40.50.300:FF:000661">
    <property type="entry name" value="calmodulin-interacting protein 111 isoform X1"/>
    <property type="match status" value="1"/>
</dbReference>
<dbReference type="Pfam" id="PF17862">
    <property type="entry name" value="AAA_lid_3"/>
    <property type="match status" value="1"/>
</dbReference>
<dbReference type="PANTHER" id="PTHR23077">
    <property type="entry name" value="AAA-FAMILY ATPASE"/>
    <property type="match status" value="1"/>
</dbReference>
<dbReference type="GO" id="GO:0005524">
    <property type="term" value="F:ATP binding"/>
    <property type="evidence" value="ECO:0007669"/>
    <property type="project" value="UniProtKB-KW"/>
</dbReference>
<sequence>MPPKGRKSLTLWQLCDNCLCAISSKDLETHGKECPASQDSWSCGYIANKVLHGFLEDIKDEDVTEKLKDDVKEDLVHISQSAMQLCEFLIGCPVLVKFCGRTMVKNVWPSSEGTLTTVKLSKLGYDFLFRSEEVNSNLITVLPLPTPFPAKEIYFKILNSQDYSIDPEIFTNIVSNRCRGKIFFSKCQINIPFYGKDVLIEIVKCVKLGMSNELSEQVGDLSFEESYFLPVEQTVWMLSEKTLSATNVNIIKLSNVGGYQNIIEELRENIEAVLYSKANVLGFQNSYGVLLYGAHGSGKTLIAQALANESGGNVVNIQSSEIFTKFYGEAEAKLKSAFKIALNKAPSIIILDNIETLCPRKGSDQEKRVTAALLSLFDSIQYKKIVIIATTNQPDELASGLRRPGRLEREIEISVPSPEDRISILCSFSKDPNLEEAFKHVGKASHGFVGADLAAVWHKASVKAAMVHQERILPENVLWAFSQVQPSAMREVYVQVPNVLWSDIGGQEELKLKLSQAVEWPLRHPDSFKRLGITPPRGILMYGPPGCSKTMIAKALATESELNFLSVKGSDIFSKWVGESEKAVRNLFKRARSVAPAVVFLDEVDALGGERDLTGSNSGGSAVRERVLSQLLTEIDGVVSLDNVVIIAATNRPDRIDKALLRPGRLDRLIYVPLPDFCTRSQILKLQLRQTPISDCVDINRIAEMTEGYSGAEVVTVCKEAALKALEEYIDADIVKMKHFEAALNIVTPRTPKSLLKLYDDYINKYKST</sequence>
<dbReference type="Pfam" id="PF00004">
    <property type="entry name" value="AAA"/>
    <property type="match status" value="2"/>
</dbReference>
<keyword evidence="2" id="KW-0067">ATP-binding</keyword>
<dbReference type="FunFam" id="1.10.8.60:FF:000178">
    <property type="entry name" value="CDC48/VCP homolog, AAA superfamily"/>
    <property type="match status" value="1"/>
</dbReference>
<evidence type="ECO:0000259" key="3">
    <source>
        <dbReference type="SMART" id="SM00382"/>
    </source>
</evidence>
<dbReference type="Gene3D" id="1.10.8.60">
    <property type="match status" value="2"/>
</dbReference>
<reference evidence="4 5" key="1">
    <citation type="submission" date="2024-07" db="EMBL/GenBank/DDBJ databases">
        <title>Chromosome-level genome assembly of the water stick insect Ranatra chinensis (Heteroptera: Nepidae).</title>
        <authorList>
            <person name="Liu X."/>
        </authorList>
    </citation>
    <scope>NUCLEOTIDE SEQUENCE [LARGE SCALE GENOMIC DNA]</scope>
    <source>
        <strain evidence="4">Cailab_2021Rc</strain>
        <tissue evidence="4">Muscle</tissue>
    </source>
</reference>
<dbReference type="InterPro" id="IPR003959">
    <property type="entry name" value="ATPase_AAA_core"/>
</dbReference>
<feature type="domain" description="AAA+ ATPase" evidence="3">
    <location>
        <begin position="285"/>
        <end position="417"/>
    </location>
</feature>
<evidence type="ECO:0000313" key="4">
    <source>
        <dbReference type="EMBL" id="KAL1117178.1"/>
    </source>
</evidence>
<keyword evidence="1" id="KW-0547">Nucleotide-binding</keyword>
<dbReference type="AlphaFoldDB" id="A0ABD0YFR1"/>
<dbReference type="InterPro" id="IPR027417">
    <property type="entry name" value="P-loop_NTPase"/>
</dbReference>
<organism evidence="4 5">
    <name type="scientific">Ranatra chinensis</name>
    <dbReference type="NCBI Taxonomy" id="642074"/>
    <lineage>
        <taxon>Eukaryota</taxon>
        <taxon>Metazoa</taxon>
        <taxon>Ecdysozoa</taxon>
        <taxon>Arthropoda</taxon>
        <taxon>Hexapoda</taxon>
        <taxon>Insecta</taxon>
        <taxon>Pterygota</taxon>
        <taxon>Neoptera</taxon>
        <taxon>Paraneoptera</taxon>
        <taxon>Hemiptera</taxon>
        <taxon>Heteroptera</taxon>
        <taxon>Panheteroptera</taxon>
        <taxon>Nepomorpha</taxon>
        <taxon>Nepidae</taxon>
        <taxon>Ranatrinae</taxon>
        <taxon>Ranatra</taxon>
    </lineage>
</organism>
<dbReference type="PANTHER" id="PTHR23077:SF27">
    <property type="entry name" value="ATPASE FAMILY GENE 2 PROTEIN HOMOLOG A"/>
    <property type="match status" value="1"/>
</dbReference>
<proteinExistence type="predicted"/>
<name>A0ABD0YFR1_9HEMI</name>
<feature type="domain" description="AAA+ ATPase" evidence="3">
    <location>
        <begin position="535"/>
        <end position="676"/>
    </location>
</feature>
<dbReference type="InterPro" id="IPR003593">
    <property type="entry name" value="AAA+_ATPase"/>
</dbReference>
<evidence type="ECO:0000256" key="2">
    <source>
        <dbReference type="ARBA" id="ARBA00022840"/>
    </source>
</evidence>
<dbReference type="Proteomes" id="UP001558652">
    <property type="component" value="Unassembled WGS sequence"/>
</dbReference>
<dbReference type="PROSITE" id="PS00674">
    <property type="entry name" value="AAA"/>
    <property type="match status" value="1"/>
</dbReference>
<dbReference type="CDD" id="cd19511">
    <property type="entry name" value="RecA-like_CDC48_r2-like"/>
    <property type="match status" value="1"/>
</dbReference>
<keyword evidence="5" id="KW-1185">Reference proteome</keyword>
<dbReference type="SUPFAM" id="SSF52540">
    <property type="entry name" value="P-loop containing nucleoside triphosphate hydrolases"/>
    <property type="match status" value="2"/>
</dbReference>
<evidence type="ECO:0000313" key="5">
    <source>
        <dbReference type="Proteomes" id="UP001558652"/>
    </source>
</evidence>
<dbReference type="EMBL" id="JBFDAA010000016">
    <property type="protein sequence ID" value="KAL1117178.1"/>
    <property type="molecule type" value="Genomic_DNA"/>
</dbReference>
<dbReference type="Gene3D" id="3.40.50.300">
    <property type="entry name" value="P-loop containing nucleotide triphosphate hydrolases"/>
    <property type="match status" value="2"/>
</dbReference>